<organism evidence="1">
    <name type="scientific">Thermogladius calderae</name>
    <dbReference type="NCBI Taxonomy" id="1200300"/>
    <lineage>
        <taxon>Archaea</taxon>
        <taxon>Thermoproteota</taxon>
        <taxon>Thermoprotei</taxon>
        <taxon>Desulfurococcales</taxon>
        <taxon>Desulfurococcaceae</taxon>
        <taxon>Thermogladius</taxon>
    </lineage>
</organism>
<dbReference type="EMBL" id="DRYK01000066">
    <property type="protein sequence ID" value="HHP68183.1"/>
    <property type="molecule type" value="Genomic_DNA"/>
</dbReference>
<dbReference type="AlphaFoldDB" id="A0A7J3Y042"/>
<gene>
    <name evidence="1" type="ORF">ENM60_05305</name>
</gene>
<protein>
    <submittedName>
        <fullName evidence="1">Uncharacterized protein</fullName>
    </submittedName>
</protein>
<reference evidence="1" key="1">
    <citation type="journal article" date="2020" name="mSystems">
        <title>Genome- and Community-Level Interaction Insights into Carbon Utilization and Element Cycling Functions of Hydrothermarchaeota in Hydrothermal Sediment.</title>
        <authorList>
            <person name="Zhou Z."/>
            <person name="Liu Y."/>
            <person name="Xu W."/>
            <person name="Pan J."/>
            <person name="Luo Z.H."/>
            <person name="Li M."/>
        </authorList>
    </citation>
    <scope>NUCLEOTIDE SEQUENCE [LARGE SCALE GENOMIC DNA]</scope>
    <source>
        <strain evidence="1">SpSt-110</strain>
    </source>
</reference>
<proteinExistence type="predicted"/>
<accession>A0A7J3Y042</accession>
<evidence type="ECO:0000313" key="1">
    <source>
        <dbReference type="EMBL" id="HHP68183.1"/>
    </source>
</evidence>
<sequence>MSILCTIGEGIECNGGRLRVEEGVFILEGAKEGPVVFEHKPSQRVLCNGLEFGVSTWGGSSYTTWVPGSDQLKCGVVEGALEEVGERAYLVAAEPLEDRPVVEEYLLRVLRGVIGDKPVFITPPTGGRLGLLENVVESAGDPSTALVEKIKALLKERAPSSADCIAKAVETRFINPGVVSRVVKGEVRVECIQGGGVVFWF</sequence>
<name>A0A7J3Y042_9CREN</name>
<comment type="caution">
    <text evidence="1">The sequence shown here is derived from an EMBL/GenBank/DDBJ whole genome shotgun (WGS) entry which is preliminary data.</text>
</comment>